<reference evidence="5 6" key="1">
    <citation type="submission" date="2021-03" db="EMBL/GenBank/DDBJ databases">
        <title>Sequencing the genomes of 1000 actinobacteria strains.</title>
        <authorList>
            <person name="Klenk H.-P."/>
        </authorList>
    </citation>
    <scope>NUCLEOTIDE SEQUENCE [LARGE SCALE GENOMIC DNA]</scope>
    <source>
        <strain evidence="5 6">DSM 44580</strain>
    </source>
</reference>
<gene>
    <name evidence="5" type="ORF">JOF53_002791</name>
</gene>
<proteinExistence type="inferred from homology"/>
<dbReference type="Pfam" id="PF02801">
    <property type="entry name" value="Ketoacyl-synt_C"/>
    <property type="match status" value="1"/>
</dbReference>
<keyword evidence="6" id="KW-1185">Reference proteome</keyword>
<keyword evidence="2 3" id="KW-0808">Transferase</keyword>
<name>A0ABS5ACI8_9PSEU</name>
<dbReference type="Proteomes" id="UP001519363">
    <property type="component" value="Unassembled WGS sequence"/>
</dbReference>
<dbReference type="GO" id="GO:0004315">
    <property type="term" value="F:3-oxoacyl-[acyl-carrier-protein] synthase activity"/>
    <property type="evidence" value="ECO:0007669"/>
    <property type="project" value="UniProtKB-EC"/>
</dbReference>
<dbReference type="PANTHER" id="PTHR11712">
    <property type="entry name" value="POLYKETIDE SYNTHASE-RELATED"/>
    <property type="match status" value="1"/>
</dbReference>
<evidence type="ECO:0000256" key="1">
    <source>
        <dbReference type="ARBA" id="ARBA00008467"/>
    </source>
</evidence>
<evidence type="ECO:0000256" key="3">
    <source>
        <dbReference type="RuleBase" id="RU003694"/>
    </source>
</evidence>
<evidence type="ECO:0000256" key="2">
    <source>
        <dbReference type="ARBA" id="ARBA00022679"/>
    </source>
</evidence>
<dbReference type="SUPFAM" id="SSF53901">
    <property type="entry name" value="Thiolase-like"/>
    <property type="match status" value="2"/>
</dbReference>
<evidence type="ECO:0000259" key="4">
    <source>
        <dbReference type="PROSITE" id="PS52004"/>
    </source>
</evidence>
<dbReference type="InterPro" id="IPR016039">
    <property type="entry name" value="Thiolase-like"/>
</dbReference>
<dbReference type="InterPro" id="IPR014030">
    <property type="entry name" value="Ketoacyl_synth_N"/>
</dbReference>
<protein>
    <submittedName>
        <fullName evidence="5">3-oxoacyl-[acyl-carrier-protein] synthase II</fullName>
        <ecNumber evidence="5">2.3.1.179</ecNumber>
    </submittedName>
</protein>
<comment type="similarity">
    <text evidence="1 3">Belongs to the thiolase-like superfamily. Beta-ketoacyl-ACP synthases family.</text>
</comment>
<dbReference type="SMART" id="SM00825">
    <property type="entry name" value="PKS_KS"/>
    <property type="match status" value="1"/>
</dbReference>
<dbReference type="NCBIfam" id="NF005589">
    <property type="entry name" value="PRK07314.1"/>
    <property type="match status" value="1"/>
</dbReference>
<comment type="caution">
    <text evidence="5">The sequence shown here is derived from an EMBL/GenBank/DDBJ whole genome shotgun (WGS) entry which is preliminary data.</text>
</comment>
<dbReference type="EC" id="2.3.1.179" evidence="5"/>
<dbReference type="RefSeq" id="WP_209706919.1">
    <property type="nucleotide sequence ID" value="NZ_JAGIOO010000001.1"/>
</dbReference>
<evidence type="ECO:0000313" key="5">
    <source>
        <dbReference type="EMBL" id="MBP2473919.1"/>
    </source>
</evidence>
<dbReference type="PANTHER" id="PTHR11712:SF336">
    <property type="entry name" value="3-OXOACYL-[ACYL-CARRIER-PROTEIN] SYNTHASE, MITOCHONDRIAL"/>
    <property type="match status" value="1"/>
</dbReference>
<dbReference type="Pfam" id="PF00109">
    <property type="entry name" value="ketoacyl-synt"/>
    <property type="match status" value="1"/>
</dbReference>
<dbReference type="InterPro" id="IPR014031">
    <property type="entry name" value="Ketoacyl_synth_C"/>
</dbReference>
<dbReference type="InterPro" id="IPR020841">
    <property type="entry name" value="PKS_Beta-ketoAc_synthase_dom"/>
</dbReference>
<organism evidence="5 6">
    <name type="scientific">Crossiella equi</name>
    <dbReference type="NCBI Taxonomy" id="130796"/>
    <lineage>
        <taxon>Bacteria</taxon>
        <taxon>Bacillati</taxon>
        <taxon>Actinomycetota</taxon>
        <taxon>Actinomycetes</taxon>
        <taxon>Pseudonocardiales</taxon>
        <taxon>Pseudonocardiaceae</taxon>
        <taxon>Crossiella</taxon>
    </lineage>
</organism>
<evidence type="ECO:0000313" key="6">
    <source>
        <dbReference type="Proteomes" id="UP001519363"/>
    </source>
</evidence>
<accession>A0ABS5ACI8</accession>
<dbReference type="Gene3D" id="3.40.47.10">
    <property type="match status" value="2"/>
</dbReference>
<dbReference type="PROSITE" id="PS52004">
    <property type="entry name" value="KS3_2"/>
    <property type="match status" value="1"/>
</dbReference>
<sequence>MTSADVVVTGLGATTPLGGDVASTWDAMLAGRSGVSALKADWVERFELDVRIAAQLAVEPTDVLARVEARRLDRSEQVALIAAREAWADAGTPEVDPERLAVIVGTGIGGALTILGQDDILETHGKRKVSPLTVPMLMPNGPAAVVGLELGSRAGVHAPVSACASGAEAIAWAYRMIKSGEADVVVCGGTEASIHALPITGFSQMRAMSTRNDEPEAASRPFDSARDGFVLGEGAGIMVLERAEYAAARGAKVYARLAGIGTSADAHHITAPEPGGTGAAKAITKALRTGGLSPQDVDHVNAHATSTPVGDVAEAAAITASIGTHAAITAPKSALGHLLGGSGAVESITTVLSIRDSVIPATLNLDNLDPKVELDIVTGAPRRGPLRAAVNDSFGFGGHNVALAFISA</sequence>
<keyword evidence="5" id="KW-0012">Acyltransferase</keyword>
<dbReference type="EMBL" id="JAGIOO010000001">
    <property type="protein sequence ID" value="MBP2473919.1"/>
    <property type="molecule type" value="Genomic_DNA"/>
</dbReference>
<dbReference type="CDD" id="cd00834">
    <property type="entry name" value="KAS_I_II"/>
    <property type="match status" value="1"/>
</dbReference>
<dbReference type="InterPro" id="IPR000794">
    <property type="entry name" value="Beta-ketoacyl_synthase"/>
</dbReference>
<feature type="domain" description="Ketosynthase family 3 (KS3)" evidence="4">
    <location>
        <begin position="3"/>
        <end position="407"/>
    </location>
</feature>